<dbReference type="InterPro" id="IPR006140">
    <property type="entry name" value="D-isomer_DH_NAD-bd"/>
</dbReference>
<dbReference type="InterPro" id="IPR036291">
    <property type="entry name" value="NAD(P)-bd_dom_sf"/>
</dbReference>
<protein>
    <recommendedName>
        <fullName evidence="8">4-phosphoerythronate dehydrogenase</fullName>
    </recommendedName>
</protein>
<dbReference type="RefSeq" id="WP_165269891.1">
    <property type="nucleotide sequence ID" value="NZ_JAALLS010000018.1"/>
</dbReference>
<evidence type="ECO:0000256" key="2">
    <source>
        <dbReference type="ARBA" id="ARBA00023027"/>
    </source>
</evidence>
<dbReference type="Proteomes" id="UP000479132">
    <property type="component" value="Unassembled WGS sequence"/>
</dbReference>
<dbReference type="PANTHER" id="PTHR10996">
    <property type="entry name" value="2-HYDROXYACID DEHYDROGENASE-RELATED"/>
    <property type="match status" value="1"/>
</dbReference>
<proteinExistence type="inferred from homology"/>
<keyword evidence="2" id="KW-0520">NAD</keyword>
<evidence type="ECO:0000313" key="7">
    <source>
        <dbReference type="Proteomes" id="UP000479132"/>
    </source>
</evidence>
<evidence type="ECO:0000256" key="3">
    <source>
        <dbReference type="RuleBase" id="RU003719"/>
    </source>
</evidence>
<dbReference type="Pfam" id="PF00389">
    <property type="entry name" value="2-Hacid_dh"/>
    <property type="match status" value="1"/>
</dbReference>
<feature type="domain" description="D-isomer specific 2-hydroxyacid dehydrogenase NAD-binding" evidence="5">
    <location>
        <begin position="110"/>
        <end position="257"/>
    </location>
</feature>
<comment type="caution">
    <text evidence="6">The sequence shown here is derived from an EMBL/GenBank/DDBJ whole genome shotgun (WGS) entry which is preliminary data.</text>
</comment>
<dbReference type="InterPro" id="IPR006139">
    <property type="entry name" value="D-isomer_2_OHA_DH_cat_dom"/>
</dbReference>
<dbReference type="PANTHER" id="PTHR10996:SF178">
    <property type="entry name" value="2-HYDROXYACID DEHYDROGENASE YGL185C-RELATED"/>
    <property type="match status" value="1"/>
</dbReference>
<accession>A0A6M1TGS3</accession>
<dbReference type="SUPFAM" id="SSF52283">
    <property type="entry name" value="Formate/glycerate dehydrogenase catalytic domain-like"/>
    <property type="match status" value="1"/>
</dbReference>
<dbReference type="InterPro" id="IPR029752">
    <property type="entry name" value="D-isomer_DH_CS1"/>
</dbReference>
<dbReference type="GO" id="GO:0051287">
    <property type="term" value="F:NAD binding"/>
    <property type="evidence" value="ECO:0007669"/>
    <property type="project" value="InterPro"/>
</dbReference>
<organism evidence="6 7">
    <name type="scientific">Fodinibius halophilus</name>
    <dbReference type="NCBI Taxonomy" id="1736908"/>
    <lineage>
        <taxon>Bacteria</taxon>
        <taxon>Pseudomonadati</taxon>
        <taxon>Balneolota</taxon>
        <taxon>Balneolia</taxon>
        <taxon>Balneolales</taxon>
        <taxon>Balneolaceae</taxon>
        <taxon>Fodinibius</taxon>
    </lineage>
</organism>
<dbReference type="Gene3D" id="3.30.1370.170">
    <property type="match status" value="1"/>
</dbReference>
<dbReference type="EMBL" id="JAALLS010000018">
    <property type="protein sequence ID" value="NGP89302.1"/>
    <property type="molecule type" value="Genomic_DNA"/>
</dbReference>
<dbReference type="GO" id="GO:0030267">
    <property type="term" value="F:glyoxylate reductase (NADPH) activity"/>
    <property type="evidence" value="ECO:0007669"/>
    <property type="project" value="TreeGrafter"/>
</dbReference>
<evidence type="ECO:0008006" key="8">
    <source>
        <dbReference type="Google" id="ProtNLM"/>
    </source>
</evidence>
<evidence type="ECO:0000259" key="5">
    <source>
        <dbReference type="Pfam" id="PF02826"/>
    </source>
</evidence>
<dbReference type="SUPFAM" id="SSF51735">
    <property type="entry name" value="NAD(P)-binding Rossmann-fold domains"/>
    <property type="match status" value="1"/>
</dbReference>
<gene>
    <name evidence="6" type="ORF">G3569_13160</name>
</gene>
<feature type="domain" description="D-isomer specific 2-hydroxyacid dehydrogenase catalytic" evidence="4">
    <location>
        <begin position="34"/>
        <end position="285"/>
    </location>
</feature>
<sequence length="378" mass="42721">MLNILADQHLYNIQSYLPENINLQLFDPANGFPPEISSAHGLLIRTVLPVNEETLPNIPKQLSFIGSGSAGTDHVDIPYLEKHNVTFSNAAGCNARSVAEYVATSLLLWSENHQKDVTSLTVGVIGVGNVGTQVIQLLQKLSITTVGYDPPKAKREENFTSVTLNEILSSDILTFHTPLTKRGTHPTYHWLDSEKLTDHTYELIINSARGGVIDERVLLDAINKGRVGDVIIDVWEDEPNIRFKTAEKAFIKTPHIAGYSAQAKSNASKFVVDDLLNHFNLEEPKRDIQQSSRKFEQKLTRFETLGELLKELHPIKKYENSLEEIIKQHPQKRGIKFNQLRATFPLRQEFANTYLPTPYFERFPVLEPLGFSLLRDIK</sequence>
<evidence type="ECO:0000313" key="6">
    <source>
        <dbReference type="EMBL" id="NGP89302.1"/>
    </source>
</evidence>
<dbReference type="Gene3D" id="3.40.50.720">
    <property type="entry name" value="NAD(P)-binding Rossmann-like Domain"/>
    <property type="match status" value="2"/>
</dbReference>
<dbReference type="InterPro" id="IPR038251">
    <property type="entry name" value="PdxB_dimer_sf"/>
</dbReference>
<evidence type="ECO:0000259" key="4">
    <source>
        <dbReference type="Pfam" id="PF00389"/>
    </source>
</evidence>
<keyword evidence="1 3" id="KW-0560">Oxidoreductase</keyword>
<name>A0A6M1TGS3_9BACT</name>
<dbReference type="GO" id="GO:0005829">
    <property type="term" value="C:cytosol"/>
    <property type="evidence" value="ECO:0007669"/>
    <property type="project" value="TreeGrafter"/>
</dbReference>
<dbReference type="AlphaFoldDB" id="A0A6M1TGS3"/>
<comment type="similarity">
    <text evidence="3">Belongs to the D-isomer specific 2-hydroxyacid dehydrogenase family.</text>
</comment>
<dbReference type="InterPro" id="IPR050223">
    <property type="entry name" value="D-isomer_2-hydroxyacid_DH"/>
</dbReference>
<dbReference type="Pfam" id="PF02826">
    <property type="entry name" value="2-Hacid_dh_C"/>
    <property type="match status" value="1"/>
</dbReference>
<dbReference type="GO" id="GO:0016618">
    <property type="term" value="F:hydroxypyruvate reductase [NAD(P)H] activity"/>
    <property type="evidence" value="ECO:0007669"/>
    <property type="project" value="TreeGrafter"/>
</dbReference>
<reference evidence="6 7" key="1">
    <citation type="submission" date="2020-02" db="EMBL/GenBank/DDBJ databases">
        <title>Aliifodinibius halophilus 2W32, complete genome.</title>
        <authorList>
            <person name="Li Y."/>
            <person name="Wu S."/>
        </authorList>
    </citation>
    <scope>NUCLEOTIDE SEQUENCE [LARGE SCALE GENOMIC DNA]</scope>
    <source>
        <strain evidence="6 7">2W32</strain>
    </source>
</reference>
<keyword evidence="7" id="KW-1185">Reference proteome</keyword>
<evidence type="ECO:0000256" key="1">
    <source>
        <dbReference type="ARBA" id="ARBA00023002"/>
    </source>
</evidence>
<dbReference type="PROSITE" id="PS00065">
    <property type="entry name" value="D_2_HYDROXYACID_DH_1"/>
    <property type="match status" value="1"/>
</dbReference>